<gene>
    <name evidence="1" type="ORF">TNIN_273651</name>
</gene>
<dbReference type="AlphaFoldDB" id="A0A8X6X5R9"/>
<proteinExistence type="predicted"/>
<reference evidence="1" key="1">
    <citation type="submission" date="2020-08" db="EMBL/GenBank/DDBJ databases">
        <title>Multicomponent nature underlies the extraordinary mechanical properties of spider dragline silk.</title>
        <authorList>
            <person name="Kono N."/>
            <person name="Nakamura H."/>
            <person name="Mori M."/>
            <person name="Yoshida Y."/>
            <person name="Ohtoshi R."/>
            <person name="Malay A.D."/>
            <person name="Moran D.A.P."/>
            <person name="Tomita M."/>
            <person name="Numata K."/>
            <person name="Arakawa K."/>
        </authorList>
    </citation>
    <scope>NUCLEOTIDE SEQUENCE</scope>
</reference>
<protein>
    <submittedName>
        <fullName evidence="1">Uncharacterized protein</fullName>
    </submittedName>
</protein>
<name>A0A8X6X5R9_9ARAC</name>
<comment type="caution">
    <text evidence="1">The sequence shown here is derived from an EMBL/GenBank/DDBJ whole genome shotgun (WGS) entry which is preliminary data.</text>
</comment>
<dbReference type="EMBL" id="BMAV01005906">
    <property type="protein sequence ID" value="GFY47334.1"/>
    <property type="molecule type" value="Genomic_DNA"/>
</dbReference>
<accession>A0A8X6X5R9</accession>
<dbReference type="Proteomes" id="UP000886998">
    <property type="component" value="Unassembled WGS sequence"/>
</dbReference>
<evidence type="ECO:0000313" key="2">
    <source>
        <dbReference type="Proteomes" id="UP000886998"/>
    </source>
</evidence>
<evidence type="ECO:0000313" key="1">
    <source>
        <dbReference type="EMBL" id="GFY47334.1"/>
    </source>
</evidence>
<organism evidence="1 2">
    <name type="scientific">Trichonephila inaurata madagascariensis</name>
    <dbReference type="NCBI Taxonomy" id="2747483"/>
    <lineage>
        <taxon>Eukaryota</taxon>
        <taxon>Metazoa</taxon>
        <taxon>Ecdysozoa</taxon>
        <taxon>Arthropoda</taxon>
        <taxon>Chelicerata</taxon>
        <taxon>Arachnida</taxon>
        <taxon>Araneae</taxon>
        <taxon>Araneomorphae</taxon>
        <taxon>Entelegynae</taxon>
        <taxon>Araneoidea</taxon>
        <taxon>Nephilidae</taxon>
        <taxon>Trichonephila</taxon>
        <taxon>Trichonephila inaurata</taxon>
    </lineage>
</organism>
<sequence>MLFTDSQPSRRQHNTSSNFRKTNIFQSPVEEGFSVDVLRYFSFWISTKVEILKKDGMKRSCVRNFASRDGSKNFNCLAKKSSEEGRKLLHS</sequence>
<keyword evidence="2" id="KW-1185">Reference proteome</keyword>